<feature type="compositionally biased region" description="Basic and acidic residues" evidence="1">
    <location>
        <begin position="1"/>
        <end position="11"/>
    </location>
</feature>
<protein>
    <submittedName>
        <fullName evidence="2">Uncharacterized protein</fullName>
    </submittedName>
</protein>
<feature type="region of interest" description="Disordered" evidence="1">
    <location>
        <begin position="1"/>
        <end position="87"/>
    </location>
</feature>
<organism evidence="2 3">
    <name type="scientific">Brenthis ino</name>
    <name type="common">lesser marbled fritillary</name>
    <dbReference type="NCBI Taxonomy" id="405034"/>
    <lineage>
        <taxon>Eukaryota</taxon>
        <taxon>Metazoa</taxon>
        <taxon>Ecdysozoa</taxon>
        <taxon>Arthropoda</taxon>
        <taxon>Hexapoda</taxon>
        <taxon>Insecta</taxon>
        <taxon>Pterygota</taxon>
        <taxon>Neoptera</taxon>
        <taxon>Endopterygota</taxon>
        <taxon>Lepidoptera</taxon>
        <taxon>Glossata</taxon>
        <taxon>Ditrysia</taxon>
        <taxon>Papilionoidea</taxon>
        <taxon>Nymphalidae</taxon>
        <taxon>Heliconiinae</taxon>
        <taxon>Argynnini</taxon>
        <taxon>Brenthis</taxon>
    </lineage>
</organism>
<evidence type="ECO:0000313" key="2">
    <source>
        <dbReference type="EMBL" id="CAH0717521.1"/>
    </source>
</evidence>
<keyword evidence="3" id="KW-1185">Reference proteome</keyword>
<name>A0A8J9Y7F5_9NEOP</name>
<dbReference type="EMBL" id="OV170232">
    <property type="protein sequence ID" value="CAH0717521.1"/>
    <property type="molecule type" value="Genomic_DNA"/>
</dbReference>
<evidence type="ECO:0000256" key="1">
    <source>
        <dbReference type="SAM" id="MobiDB-lite"/>
    </source>
</evidence>
<proteinExistence type="predicted"/>
<dbReference type="Proteomes" id="UP000838878">
    <property type="component" value="Chromosome 12"/>
</dbReference>
<reference evidence="2" key="1">
    <citation type="submission" date="2021-12" db="EMBL/GenBank/DDBJ databases">
        <authorList>
            <person name="Martin H S."/>
        </authorList>
    </citation>
    <scope>NUCLEOTIDE SEQUENCE</scope>
</reference>
<dbReference type="AlphaFoldDB" id="A0A8J9Y7F5"/>
<accession>A0A8J9Y7F5</accession>
<feature type="compositionally biased region" description="Pro residues" evidence="1">
    <location>
        <begin position="25"/>
        <end position="39"/>
    </location>
</feature>
<feature type="non-terminal residue" evidence="2">
    <location>
        <position position="87"/>
    </location>
</feature>
<sequence length="87" mass="9496">MRSQPTHDTRAGKKQVYRASCGACPPSPSPGVPRAPPSPALAHTPRRLWCSPVSRRAPPEPHASPSARPPRPATNTRDLLPDYNHYL</sequence>
<evidence type="ECO:0000313" key="3">
    <source>
        <dbReference type="Proteomes" id="UP000838878"/>
    </source>
</evidence>
<gene>
    <name evidence="2" type="ORF">BINO364_LOCUS4118</name>
</gene>